<dbReference type="AlphaFoldDB" id="K2GXA0"/>
<proteinExistence type="predicted"/>
<name>K2GXA0_9BACT</name>
<organism evidence="1">
    <name type="scientific">uncultured bacterium</name>
    <name type="common">gcode 4</name>
    <dbReference type="NCBI Taxonomy" id="1234023"/>
    <lineage>
        <taxon>Bacteria</taxon>
        <taxon>environmental samples</taxon>
    </lineage>
</organism>
<comment type="caution">
    <text evidence="1">The sequence shown here is derived from an EMBL/GenBank/DDBJ whole genome shotgun (WGS) entry which is preliminary data.</text>
</comment>
<reference evidence="1" key="1">
    <citation type="journal article" date="2012" name="Science">
        <title>Fermentation, hydrogen, and sulfur metabolism in multiple uncultivated bacterial phyla.</title>
        <authorList>
            <person name="Wrighton K.C."/>
            <person name="Thomas B.C."/>
            <person name="Sharon I."/>
            <person name="Miller C.S."/>
            <person name="Castelle C.J."/>
            <person name="VerBerkmoes N.C."/>
            <person name="Wilkins M.J."/>
            <person name="Hettich R.L."/>
            <person name="Lipton M.S."/>
            <person name="Williams K.H."/>
            <person name="Long P.E."/>
            <person name="Banfield J.F."/>
        </authorList>
    </citation>
    <scope>NUCLEOTIDE SEQUENCE [LARGE SCALE GENOMIC DNA]</scope>
</reference>
<protein>
    <submittedName>
        <fullName evidence="1">Uncharacterized protein</fullName>
    </submittedName>
</protein>
<evidence type="ECO:0000313" key="1">
    <source>
        <dbReference type="EMBL" id="EKE28000.1"/>
    </source>
</evidence>
<gene>
    <name evidence="1" type="ORF">ACD_3C00111G0017</name>
</gene>
<sequence>MLTSNSAIPDSQIAENLPEESSKAKTASLLFSNRTSEVFEIKNNLNNYVFDLALFLWWFSANIWNNIAINQDWTINMPKISNNFLVWFSWLNYKKQLDKFILKHDKPIEDTVLYKELRYDPLTSDVRHIFWLIIVTYDSSRWIPEIIQPLVKDELWFISVPRDNMAWVIWIDLHKDKQGDNTPTMTLLHQFRHYITYFGDYIISDDSSSWLNLAFRDQKDNWGFWNSKKLLDLDKGKIELLLDRPIPTDDIFEYKRYFSQLSYLDELHANFIKGDPEWLKANSEIEINWNKCTHHDIAWGHIADSAAIDSLLHVLQKIHCLKYALTEQIEDMDRNQKYLKTTTKAIFQDNHIKAMIDSVYDIIATAWAIVWTSRSILQASQLVNRYWNDYIKEFLVDYAQDAENFQKKLF</sequence>
<dbReference type="EMBL" id="AMFJ01000385">
    <property type="protein sequence ID" value="EKE28000.1"/>
    <property type="molecule type" value="Genomic_DNA"/>
</dbReference>
<accession>K2GXA0</accession>